<feature type="transmembrane region" description="Helical" evidence="6">
    <location>
        <begin position="350"/>
        <end position="371"/>
    </location>
</feature>
<feature type="transmembrane region" description="Helical" evidence="6">
    <location>
        <begin position="377"/>
        <end position="399"/>
    </location>
</feature>
<dbReference type="EMBL" id="FQWZ01000007">
    <property type="protein sequence ID" value="SHH22813.1"/>
    <property type="molecule type" value="Genomic_DNA"/>
</dbReference>
<dbReference type="Proteomes" id="UP000199758">
    <property type="component" value="Unassembled WGS sequence"/>
</dbReference>
<evidence type="ECO:0000256" key="3">
    <source>
        <dbReference type="ARBA" id="ARBA00022692"/>
    </source>
</evidence>
<keyword evidence="9" id="KW-1185">Reference proteome</keyword>
<feature type="transmembrane region" description="Helical" evidence="6">
    <location>
        <begin position="221"/>
        <end position="243"/>
    </location>
</feature>
<evidence type="ECO:0000256" key="1">
    <source>
        <dbReference type="ARBA" id="ARBA00004141"/>
    </source>
</evidence>
<dbReference type="PANTHER" id="PTHR12778:SF10">
    <property type="entry name" value="MAJOR FACILITATOR SUPERFAMILY DOMAIN-CONTAINING PROTEIN 3"/>
    <property type="match status" value="1"/>
</dbReference>
<dbReference type="RefSeq" id="WP_072898663.1">
    <property type="nucleotide sequence ID" value="NZ_FQWZ01000007.1"/>
</dbReference>
<dbReference type="InterPro" id="IPR011701">
    <property type="entry name" value="MFS"/>
</dbReference>
<comment type="subcellular location">
    <subcellularLocation>
        <location evidence="1">Membrane</location>
        <topology evidence="1">Multi-pass membrane protein</topology>
    </subcellularLocation>
</comment>
<organism evidence="8 9">
    <name type="scientific">Hydrocarboniphaga daqingensis</name>
    <dbReference type="NCBI Taxonomy" id="490188"/>
    <lineage>
        <taxon>Bacteria</taxon>
        <taxon>Pseudomonadati</taxon>
        <taxon>Pseudomonadota</taxon>
        <taxon>Gammaproteobacteria</taxon>
        <taxon>Nevskiales</taxon>
        <taxon>Nevskiaceae</taxon>
        <taxon>Hydrocarboniphaga</taxon>
    </lineage>
</organism>
<dbReference type="InterPro" id="IPR036259">
    <property type="entry name" value="MFS_trans_sf"/>
</dbReference>
<proteinExistence type="predicted"/>
<dbReference type="GO" id="GO:0022857">
    <property type="term" value="F:transmembrane transporter activity"/>
    <property type="evidence" value="ECO:0007669"/>
    <property type="project" value="InterPro"/>
</dbReference>
<evidence type="ECO:0000256" key="5">
    <source>
        <dbReference type="ARBA" id="ARBA00023136"/>
    </source>
</evidence>
<sequence length="414" mass="43758">MTQAALSPVRVAAPYTLMLLTGLYIAQGIPYGFFTQALPVLLRDAGLSLKAISLTSLLFVPWTLKFVWGPFVDRVGAPRRWLLPLQLGSAAGAALLTQVDLQQGFAALFAAFFLFNLFASVQDVVTDALAVRLLDERQRGLANGVQVGAYRIGMVLGGGLLLYVYARFGWRPMFLSMSMLLLLCSLPAFWLRVPAARAEPLRITGRALVAGWWTRLRQPGVLGFIGLIAAYKFGDTMAASLIGPFMRDWGLQKEAIALIKGTVGSSAGLAGAAIGGWAAWRFGRRPALLVFGLAQTASIALYALAGLKLGGVGMVWAACIAEHALGGMATVALFTLMMDASDPDHAGTDYSLYACAIVLTQGAAAFVGGAVGDASGYVTSFVVATLASGVGCLLLVARLDRGAGPAALRTHWRR</sequence>
<feature type="transmembrane region" description="Helical" evidence="6">
    <location>
        <begin position="313"/>
        <end position="338"/>
    </location>
</feature>
<evidence type="ECO:0000256" key="4">
    <source>
        <dbReference type="ARBA" id="ARBA00022989"/>
    </source>
</evidence>
<dbReference type="InterPro" id="IPR004752">
    <property type="entry name" value="AmpG_permease/AT-1"/>
</dbReference>
<dbReference type="CDD" id="cd17485">
    <property type="entry name" value="MFS_MFSD3"/>
    <property type="match status" value="1"/>
</dbReference>
<evidence type="ECO:0000259" key="7">
    <source>
        <dbReference type="PROSITE" id="PS50850"/>
    </source>
</evidence>
<dbReference type="SUPFAM" id="SSF103473">
    <property type="entry name" value="MFS general substrate transporter"/>
    <property type="match status" value="1"/>
</dbReference>
<name>A0A1M5RAG6_9GAMM</name>
<feature type="transmembrane region" description="Helical" evidence="6">
    <location>
        <begin position="287"/>
        <end position="307"/>
    </location>
</feature>
<dbReference type="OrthoDB" id="9787815at2"/>
<gene>
    <name evidence="8" type="ORF">SAMN04488068_2971</name>
</gene>
<keyword evidence="5 6" id="KW-0472">Membrane</keyword>
<protein>
    <submittedName>
        <fullName evidence="8">Predicted arabinose efflux permease, MFS family</fullName>
    </submittedName>
</protein>
<feature type="domain" description="Major facilitator superfamily (MFS) profile" evidence="7">
    <location>
        <begin position="16"/>
        <end position="403"/>
    </location>
</feature>
<keyword evidence="4 6" id="KW-1133">Transmembrane helix</keyword>
<dbReference type="PANTHER" id="PTHR12778">
    <property type="entry name" value="SOLUTE CARRIER FAMILY 33 ACETYL-COA TRANSPORTER -RELATED"/>
    <property type="match status" value="1"/>
</dbReference>
<keyword evidence="2" id="KW-0813">Transport</keyword>
<evidence type="ECO:0000256" key="2">
    <source>
        <dbReference type="ARBA" id="ARBA00022448"/>
    </source>
</evidence>
<dbReference type="AlphaFoldDB" id="A0A1M5RAG6"/>
<dbReference type="PROSITE" id="PS50850">
    <property type="entry name" value="MFS"/>
    <property type="match status" value="1"/>
</dbReference>
<feature type="transmembrane region" description="Helical" evidence="6">
    <location>
        <begin position="105"/>
        <end position="126"/>
    </location>
</feature>
<dbReference type="GO" id="GO:0016020">
    <property type="term" value="C:membrane"/>
    <property type="evidence" value="ECO:0007669"/>
    <property type="project" value="UniProtKB-SubCell"/>
</dbReference>
<accession>A0A1M5RAG6</accession>
<dbReference type="Gene3D" id="1.20.1250.20">
    <property type="entry name" value="MFS general substrate transporter like domains"/>
    <property type="match status" value="2"/>
</dbReference>
<evidence type="ECO:0000256" key="6">
    <source>
        <dbReference type="SAM" id="Phobius"/>
    </source>
</evidence>
<dbReference type="InterPro" id="IPR020846">
    <property type="entry name" value="MFS_dom"/>
</dbReference>
<dbReference type="Pfam" id="PF07690">
    <property type="entry name" value="MFS_1"/>
    <property type="match status" value="1"/>
</dbReference>
<feature type="transmembrane region" description="Helical" evidence="6">
    <location>
        <begin position="255"/>
        <end position="280"/>
    </location>
</feature>
<keyword evidence="3 6" id="KW-0812">Transmembrane</keyword>
<evidence type="ECO:0000313" key="9">
    <source>
        <dbReference type="Proteomes" id="UP000199758"/>
    </source>
</evidence>
<reference evidence="8 9" key="1">
    <citation type="submission" date="2016-11" db="EMBL/GenBank/DDBJ databases">
        <authorList>
            <person name="Jaros S."/>
            <person name="Januszkiewicz K."/>
            <person name="Wedrychowicz H."/>
        </authorList>
    </citation>
    <scope>NUCLEOTIDE SEQUENCE [LARGE SCALE GENOMIC DNA]</scope>
    <source>
        <strain evidence="8 9">CGMCC 1.7049</strain>
    </source>
</reference>
<feature type="transmembrane region" description="Helical" evidence="6">
    <location>
        <begin position="172"/>
        <end position="193"/>
    </location>
</feature>
<evidence type="ECO:0000313" key="8">
    <source>
        <dbReference type="EMBL" id="SHH22813.1"/>
    </source>
</evidence>
<feature type="transmembrane region" description="Helical" evidence="6">
    <location>
        <begin position="12"/>
        <end position="31"/>
    </location>
</feature>
<feature type="transmembrane region" description="Helical" evidence="6">
    <location>
        <begin position="147"/>
        <end position="166"/>
    </location>
</feature>
<dbReference type="STRING" id="490188.SAMN04488068_2971"/>